<dbReference type="PROSITE" id="PS51257">
    <property type="entry name" value="PROKAR_LIPOPROTEIN"/>
    <property type="match status" value="1"/>
</dbReference>
<protein>
    <submittedName>
        <fullName evidence="2">Uncharacterized protein</fullName>
    </submittedName>
</protein>
<dbReference type="HOGENOM" id="CLU_1010821_0_0_0"/>
<dbReference type="KEGG" id="ccz:CCALI_00764"/>
<dbReference type="InParanoid" id="S0ET75"/>
<dbReference type="PATRIC" id="fig|1303518.3.peg.773"/>
<dbReference type="EMBL" id="HF951689">
    <property type="protein sequence ID" value="CCW34589.1"/>
    <property type="molecule type" value="Genomic_DNA"/>
</dbReference>
<reference evidence="3" key="1">
    <citation type="submission" date="2013-03" db="EMBL/GenBank/DDBJ databases">
        <title>Genome sequence of Chthonomonas calidirosea, the first sequenced genome from the Armatimonadetes phylum (formally candidate division OP10).</title>
        <authorList>
            <person name="Lee K.C.Y."/>
            <person name="Morgan X.C."/>
            <person name="Dunfield P.F."/>
            <person name="Tamas I."/>
            <person name="Houghton K.M."/>
            <person name="Vyssotski M."/>
            <person name="Ryan J.L.J."/>
            <person name="Lagutin K."/>
            <person name="McDonald I.R."/>
            <person name="Stott M.B."/>
        </authorList>
    </citation>
    <scope>NUCLEOTIDE SEQUENCE [LARGE SCALE GENOMIC DNA]</scope>
    <source>
        <strain evidence="3">DSM 23976 / ICMP 18418 / T49</strain>
    </source>
</reference>
<name>S0ET75_CHTCT</name>
<evidence type="ECO:0000256" key="1">
    <source>
        <dbReference type="SAM" id="SignalP"/>
    </source>
</evidence>
<dbReference type="AlphaFoldDB" id="S0ET75"/>
<feature type="chain" id="PRO_5004486080" evidence="1">
    <location>
        <begin position="19"/>
        <end position="275"/>
    </location>
</feature>
<dbReference type="Proteomes" id="UP000014227">
    <property type="component" value="Chromosome I"/>
</dbReference>
<sequence length="275" mass="28937">MERRHFLKTLLGSGIALAAGGCAAPVPGTGAVGGKSLTVTMRFAGPMNPAFYYFFLINRYGATGSLSARGPVAVYAPGQGGLVGYGNGFATGSPGNLGTPPDYGLTDYVLYNQNQPGGIGVYHFPGDPNIPNAAIYQGMPAQYTLPDLTNLSDIAGASTLSFRLQLSQLITDTSDPNQKVQEAAAIRYLQVNIVATNYVPTDQNSSGIKEVDAMGNTLDPTQESSFLTIDLSQNRTYTSQDTTTLLSPEPAGDVYPAGTKNDAIDIIYWSITVSS</sequence>
<dbReference type="InterPro" id="IPR006311">
    <property type="entry name" value="TAT_signal"/>
</dbReference>
<gene>
    <name evidence="2" type="ORF">CCALI_00764</name>
</gene>
<organism evidence="2 3">
    <name type="scientific">Chthonomonas calidirosea (strain DSM 23976 / ICMP 18418 / T49)</name>
    <dbReference type="NCBI Taxonomy" id="1303518"/>
    <lineage>
        <taxon>Bacteria</taxon>
        <taxon>Bacillati</taxon>
        <taxon>Armatimonadota</taxon>
        <taxon>Chthonomonadia</taxon>
        <taxon>Chthonomonadales</taxon>
        <taxon>Chthonomonadaceae</taxon>
        <taxon>Chthonomonas</taxon>
    </lineage>
</organism>
<evidence type="ECO:0000313" key="3">
    <source>
        <dbReference type="Proteomes" id="UP000014227"/>
    </source>
</evidence>
<keyword evidence="1" id="KW-0732">Signal</keyword>
<dbReference type="PROSITE" id="PS51318">
    <property type="entry name" value="TAT"/>
    <property type="match status" value="1"/>
</dbReference>
<dbReference type="STRING" id="454171.CP488_00387"/>
<feature type="signal peptide" evidence="1">
    <location>
        <begin position="1"/>
        <end position="18"/>
    </location>
</feature>
<accession>S0ET75</accession>
<dbReference type="RefSeq" id="WP_016482149.1">
    <property type="nucleotide sequence ID" value="NC_021487.1"/>
</dbReference>
<keyword evidence="3" id="KW-1185">Reference proteome</keyword>
<proteinExistence type="predicted"/>
<evidence type="ECO:0000313" key="2">
    <source>
        <dbReference type="EMBL" id="CCW34589.1"/>
    </source>
</evidence>